<evidence type="ECO:0000313" key="3">
    <source>
        <dbReference type="EMBL" id="KZS96358.1"/>
    </source>
</evidence>
<dbReference type="EMBL" id="KV419399">
    <property type="protein sequence ID" value="KZS96358.1"/>
    <property type="molecule type" value="Genomic_DNA"/>
</dbReference>
<dbReference type="PROSITE" id="PS50181">
    <property type="entry name" value="FBOX"/>
    <property type="match status" value="1"/>
</dbReference>
<dbReference type="AlphaFoldDB" id="A0A164XWI2"/>
<keyword evidence="4" id="KW-1185">Reference proteome</keyword>
<evidence type="ECO:0000256" key="1">
    <source>
        <dbReference type="SAM" id="MobiDB-lite"/>
    </source>
</evidence>
<name>A0A164XWI2_9AGAM</name>
<feature type="region of interest" description="Disordered" evidence="1">
    <location>
        <begin position="949"/>
        <end position="968"/>
    </location>
</feature>
<dbReference type="InterPro" id="IPR001810">
    <property type="entry name" value="F-box_dom"/>
</dbReference>
<accession>A0A164XWI2</accession>
<dbReference type="Gene3D" id="1.20.1280.50">
    <property type="match status" value="1"/>
</dbReference>
<reference evidence="3 4" key="1">
    <citation type="journal article" date="2016" name="Mol. Biol. Evol.">
        <title>Comparative Genomics of Early-Diverging Mushroom-Forming Fungi Provides Insights into the Origins of Lignocellulose Decay Capabilities.</title>
        <authorList>
            <person name="Nagy L.G."/>
            <person name="Riley R."/>
            <person name="Tritt A."/>
            <person name="Adam C."/>
            <person name="Daum C."/>
            <person name="Floudas D."/>
            <person name="Sun H."/>
            <person name="Yadav J.S."/>
            <person name="Pangilinan J."/>
            <person name="Larsson K.H."/>
            <person name="Matsuura K."/>
            <person name="Barry K."/>
            <person name="Labutti K."/>
            <person name="Kuo R."/>
            <person name="Ohm R.A."/>
            <person name="Bhattacharya S.S."/>
            <person name="Shirouzu T."/>
            <person name="Yoshinaga Y."/>
            <person name="Martin F.M."/>
            <person name="Grigoriev I.V."/>
            <person name="Hibbett D.S."/>
        </authorList>
    </citation>
    <scope>NUCLEOTIDE SEQUENCE [LARGE SCALE GENOMIC DNA]</scope>
    <source>
        <strain evidence="3 4">HHB9708</strain>
    </source>
</reference>
<gene>
    <name evidence="3" type="ORF">SISNIDRAFT_482934</name>
</gene>
<dbReference type="Proteomes" id="UP000076722">
    <property type="component" value="Unassembled WGS sequence"/>
</dbReference>
<organism evidence="3 4">
    <name type="scientific">Sistotremastrum niveocremeum HHB9708</name>
    <dbReference type="NCBI Taxonomy" id="1314777"/>
    <lineage>
        <taxon>Eukaryota</taxon>
        <taxon>Fungi</taxon>
        <taxon>Dikarya</taxon>
        <taxon>Basidiomycota</taxon>
        <taxon>Agaricomycotina</taxon>
        <taxon>Agaricomycetes</taxon>
        <taxon>Sistotremastrales</taxon>
        <taxon>Sistotremastraceae</taxon>
        <taxon>Sertulicium</taxon>
        <taxon>Sertulicium niveocremeum</taxon>
    </lineage>
</organism>
<dbReference type="STRING" id="1314777.A0A164XWI2"/>
<proteinExistence type="predicted"/>
<sequence>MSGPHGGLSGKEICDAFEQKVAEEVEQQLITHRRSSRVLNNVEQSFSEMEGRLALFMKRQRNNCAPINGLSDELILEILKYCNDHEDIVTAVSKANIFRLPPAYSLCWRWRKLAVSCPSLWTSIALPSNPNFFRLLRDRSGTLPLTILFCMPNLDPEGQKMNQAGDTLRLLAPRIARLFVVWAGSRSLHEFLTSCIGQKSLGSLLTLSIISHNPSRVVECELNTPLLRELRFVGALGDIPGVSAERLVKLFVRAESMELAKLLPLLDKFPMLETLEIENTIMAVEPDVPDNLPNVALHNLRNLSAKWFYVSEMGLFLDHLTIPSSARASLGVKEDNRVDFHVGDFVGAQMSTAHGLSITGKASHLLYTVFRECGGSMPISYEALEPTAAGVKFLVTLASYATPLQLLSLRIPALPHIQDLIQALTSWPSIKHIRVCTDETEFERLLLALEETPHIVCPRLEILDCSGTYFSTARVRGFLAFRKEHGHPLRELRITEGWAEPDAAVFASLVDTNPALTIAFVVDSAAHDQAVLFADTKASCSGAVHKFEHFVMAAFEKLPDELNLLILKGLLLEDILSLSRTSCFLRGLISSYRNAWTNTENADHIPLPYGFNLSTVSQNLLPQLANRALCISRSLSHAVIEPLRSTVLQRARRGERRAPYPKLLNVLPGGQIIWHASVDMIDFYTVESGKLVGSVGIPSHVLIGWGSIDDCTLKLGVISSREGPGICLRLQTYIIEFRPVAVGQFSMRVSNDAAFDLPEIYSVSTTVPHAVHLEGPLVLVDSYYLILVINVGLGTGVILKSEHGSDVENKPQLTDFIAVGFHRVLQNQLIATQVTWDQFSTAYHVVILDLPSILFDENPASTAAGLASPSHDTVISWTRVSLVWKRMCGLSAKPEMRKLRYSHRHEEWVYDFLLADDQYLCLSTRTWKIISPHSMPLEVKHLQAVVSHQGSGSRDMSNEPNSPSRVDETHTVCERWETMIRFPEEFQGESPDDNWWRLMAFDPVYGVAIAMKQYNVDIAVFQF</sequence>
<protein>
    <recommendedName>
        <fullName evidence="2">F-box domain-containing protein</fullName>
    </recommendedName>
</protein>
<evidence type="ECO:0000313" key="4">
    <source>
        <dbReference type="Proteomes" id="UP000076722"/>
    </source>
</evidence>
<feature type="compositionally biased region" description="Polar residues" evidence="1">
    <location>
        <begin position="949"/>
        <end position="964"/>
    </location>
</feature>
<evidence type="ECO:0000259" key="2">
    <source>
        <dbReference type="PROSITE" id="PS50181"/>
    </source>
</evidence>
<feature type="domain" description="F-box" evidence="2">
    <location>
        <begin position="552"/>
        <end position="599"/>
    </location>
</feature>